<dbReference type="EMBL" id="CP044332">
    <property type="protein sequence ID" value="QGM99915.1"/>
    <property type="molecule type" value="Genomic_DNA"/>
</dbReference>
<reference evidence="2 3" key="1">
    <citation type="submission" date="2019-09" db="EMBL/GenBank/DDBJ databases">
        <title>Isolation and complete genome sequencing of Methylocystis species.</title>
        <authorList>
            <person name="Rumah B.L."/>
            <person name="Stead C.E."/>
            <person name="Stevens B.C."/>
            <person name="Minton N.P."/>
            <person name="Grosse-Honebrink A."/>
            <person name="Zhang Y."/>
        </authorList>
    </citation>
    <scope>NUCLEOTIDE SEQUENCE [LARGE SCALE GENOMIC DNA]</scope>
    <source>
        <strain evidence="2 3">BRCS2</strain>
        <plasmid evidence="2 3">unnamed1</plasmid>
    </source>
</reference>
<dbReference type="GeneID" id="42570757"/>
<proteinExistence type="predicted"/>
<evidence type="ECO:0000313" key="2">
    <source>
        <dbReference type="EMBL" id="QGM99915.1"/>
    </source>
</evidence>
<dbReference type="Proteomes" id="UP000422569">
    <property type="component" value="Plasmid unnamed1"/>
</dbReference>
<evidence type="ECO:0000256" key="1">
    <source>
        <dbReference type="SAM" id="MobiDB-lite"/>
    </source>
</evidence>
<keyword evidence="3" id="KW-1185">Reference proteome</keyword>
<feature type="compositionally biased region" description="Basic and acidic residues" evidence="1">
    <location>
        <begin position="85"/>
        <end position="103"/>
    </location>
</feature>
<organism evidence="2 3">
    <name type="scientific">Methylocystis parvus</name>
    <dbReference type="NCBI Taxonomy" id="134"/>
    <lineage>
        <taxon>Bacteria</taxon>
        <taxon>Pseudomonadati</taxon>
        <taxon>Pseudomonadota</taxon>
        <taxon>Alphaproteobacteria</taxon>
        <taxon>Hyphomicrobiales</taxon>
        <taxon>Methylocystaceae</taxon>
        <taxon>Methylocystis</taxon>
    </lineage>
</organism>
<keyword evidence="2" id="KW-0614">Plasmid</keyword>
<geneLocation type="plasmid" evidence="2">
    <name>unnamed1</name>
</geneLocation>
<dbReference type="KEGG" id="mpar:F7D14_20195"/>
<accession>A0A6B8MBY6</accession>
<name>A0A6B8MBY6_9HYPH</name>
<feature type="region of interest" description="Disordered" evidence="1">
    <location>
        <begin position="78"/>
        <end position="103"/>
    </location>
</feature>
<gene>
    <name evidence="2" type="ORF">F7D14_20195</name>
</gene>
<dbReference type="RefSeq" id="WP_081495711.1">
    <property type="nucleotide sequence ID" value="NZ_CP044332.1"/>
</dbReference>
<evidence type="ECO:0000313" key="3">
    <source>
        <dbReference type="Proteomes" id="UP000422569"/>
    </source>
</evidence>
<protein>
    <submittedName>
        <fullName evidence="2">Uncharacterized protein</fullName>
    </submittedName>
</protein>
<sequence>MFANKTAIEHAFDLARSGECSCISDLTQRLDREGYHSKQIYGPLLKKQLTSLIDEAKNAHIEDAADFSLDCDDGELRRNRRVTPGKRDRLFPQTERHGPCRKK</sequence>
<dbReference type="AlphaFoldDB" id="A0A6B8MBY6"/>